<protein>
    <submittedName>
        <fullName evidence="1">Uncharacterized protein</fullName>
    </submittedName>
</protein>
<accession>A0AAV3P9A4</accession>
<proteinExistence type="predicted"/>
<reference evidence="1 2" key="1">
    <citation type="submission" date="2024-01" db="EMBL/GenBank/DDBJ databases">
        <title>The complete chloroplast genome sequence of Lithospermum erythrorhizon: insights into the phylogenetic relationship among Boraginaceae species and the maternal lineages of purple gromwells.</title>
        <authorList>
            <person name="Okada T."/>
            <person name="Watanabe K."/>
        </authorList>
    </citation>
    <scope>NUCLEOTIDE SEQUENCE [LARGE SCALE GENOMIC DNA]</scope>
</reference>
<keyword evidence="2" id="KW-1185">Reference proteome</keyword>
<name>A0AAV3P9A4_LITER</name>
<dbReference type="Proteomes" id="UP001454036">
    <property type="component" value="Unassembled WGS sequence"/>
</dbReference>
<evidence type="ECO:0000313" key="2">
    <source>
        <dbReference type="Proteomes" id="UP001454036"/>
    </source>
</evidence>
<evidence type="ECO:0000313" key="1">
    <source>
        <dbReference type="EMBL" id="GAA0148005.1"/>
    </source>
</evidence>
<dbReference type="EMBL" id="BAABME010001170">
    <property type="protein sequence ID" value="GAA0148005.1"/>
    <property type="molecule type" value="Genomic_DNA"/>
</dbReference>
<gene>
    <name evidence="1" type="ORF">LIER_07561</name>
</gene>
<dbReference type="AlphaFoldDB" id="A0AAV3P9A4"/>
<organism evidence="1 2">
    <name type="scientific">Lithospermum erythrorhizon</name>
    <name type="common">Purple gromwell</name>
    <name type="synonym">Lithospermum officinale var. erythrorhizon</name>
    <dbReference type="NCBI Taxonomy" id="34254"/>
    <lineage>
        <taxon>Eukaryota</taxon>
        <taxon>Viridiplantae</taxon>
        <taxon>Streptophyta</taxon>
        <taxon>Embryophyta</taxon>
        <taxon>Tracheophyta</taxon>
        <taxon>Spermatophyta</taxon>
        <taxon>Magnoliopsida</taxon>
        <taxon>eudicotyledons</taxon>
        <taxon>Gunneridae</taxon>
        <taxon>Pentapetalae</taxon>
        <taxon>asterids</taxon>
        <taxon>lamiids</taxon>
        <taxon>Boraginales</taxon>
        <taxon>Boraginaceae</taxon>
        <taxon>Boraginoideae</taxon>
        <taxon>Lithospermeae</taxon>
        <taxon>Lithospermum</taxon>
    </lineage>
</organism>
<sequence>MRGRDDNFNGKNVMGREPSSQLMCVNGIDEVANPEEDWPFNVHIDYNNYEIQLGVKEVELQDGRPHTPLNLAYSGGAITLGHVETKDDGSRGVDNIINEGCKVAFPHTDWVNQAGTN</sequence>
<comment type="caution">
    <text evidence="1">The sequence shown here is derived from an EMBL/GenBank/DDBJ whole genome shotgun (WGS) entry which is preliminary data.</text>
</comment>